<dbReference type="InterPro" id="IPR023393">
    <property type="entry name" value="START-like_dom_sf"/>
</dbReference>
<dbReference type="RefSeq" id="WP_206714425.1">
    <property type="nucleotide sequence ID" value="NZ_CP071091.1"/>
</dbReference>
<sequence>MTTEQRARVTTFLAVEPDVAFAVFTEETDLWWRRGPRFRGSSAPTSVVRFEGGPGGRLLEEDPAGVFEIGRVLAWEPGARLSFEWRGRNFAPGELTQVDVRFESADGGTRVILEHRGWEALRPDHPVWHGLEVAAFLEMMGMWWGGLALSLRTVSLKSTPRVESERK</sequence>
<dbReference type="Gene3D" id="3.30.530.20">
    <property type="match status" value="1"/>
</dbReference>
<evidence type="ECO:0000313" key="4">
    <source>
        <dbReference type="Proteomes" id="UP000663090"/>
    </source>
</evidence>
<protein>
    <submittedName>
        <fullName evidence="3">SRPBCC domain-containing protein</fullName>
    </submittedName>
</protein>
<reference evidence="3 4" key="1">
    <citation type="submission" date="2021-02" db="EMBL/GenBank/DDBJ databases">
        <title>De Novo genome assembly of isolated myxobacteria.</title>
        <authorList>
            <person name="Stevens D.C."/>
        </authorList>
    </citation>
    <scope>NUCLEOTIDE SEQUENCE [LARGE SCALE GENOMIC DNA]</scope>
    <source>
        <strain evidence="3 4">SCHIC003</strain>
    </source>
</reference>
<gene>
    <name evidence="3" type="ORF">JY572_30800</name>
</gene>
<feature type="domain" description="Activator of Hsp90 ATPase homologue 1/2-like C-terminal" evidence="2">
    <location>
        <begin position="15"/>
        <end position="125"/>
    </location>
</feature>
<dbReference type="Pfam" id="PF08327">
    <property type="entry name" value="AHSA1"/>
    <property type="match status" value="1"/>
</dbReference>
<evidence type="ECO:0000259" key="2">
    <source>
        <dbReference type="Pfam" id="PF08327"/>
    </source>
</evidence>
<evidence type="ECO:0000256" key="1">
    <source>
        <dbReference type="ARBA" id="ARBA00006817"/>
    </source>
</evidence>
<dbReference type="SUPFAM" id="SSF55961">
    <property type="entry name" value="Bet v1-like"/>
    <property type="match status" value="1"/>
</dbReference>
<dbReference type="EMBL" id="CP071091">
    <property type="protein sequence ID" value="QSQ12707.1"/>
    <property type="molecule type" value="Genomic_DNA"/>
</dbReference>
<dbReference type="Proteomes" id="UP000663090">
    <property type="component" value="Chromosome"/>
</dbReference>
<evidence type="ECO:0000313" key="3">
    <source>
        <dbReference type="EMBL" id="QSQ12707.1"/>
    </source>
</evidence>
<comment type="similarity">
    <text evidence="1">Belongs to the AHA1 family.</text>
</comment>
<keyword evidence="4" id="KW-1185">Reference proteome</keyword>
<accession>A0ABX7N1W2</accession>
<organism evidence="3 4">
    <name type="scientific">Myxococcus landrumensis</name>
    <dbReference type="NCBI Taxonomy" id="2813577"/>
    <lineage>
        <taxon>Bacteria</taxon>
        <taxon>Pseudomonadati</taxon>
        <taxon>Myxococcota</taxon>
        <taxon>Myxococcia</taxon>
        <taxon>Myxococcales</taxon>
        <taxon>Cystobacterineae</taxon>
        <taxon>Myxococcaceae</taxon>
        <taxon>Myxococcus</taxon>
    </lineage>
</organism>
<dbReference type="InterPro" id="IPR013538">
    <property type="entry name" value="ASHA1/2-like_C"/>
</dbReference>
<name>A0ABX7N1W2_9BACT</name>
<proteinExistence type="inferred from homology"/>